<dbReference type="AlphaFoldDB" id="A0A7H1MXX7"/>
<proteinExistence type="predicted"/>
<accession>A0A7H1MXX7</accession>
<organism evidence="1 2">
    <name type="scientific">Defluviicoccus vanus</name>
    <dbReference type="NCBI Taxonomy" id="111831"/>
    <lineage>
        <taxon>Bacteria</taxon>
        <taxon>Pseudomonadati</taxon>
        <taxon>Pseudomonadota</taxon>
        <taxon>Alphaproteobacteria</taxon>
        <taxon>Rhodospirillales</taxon>
        <taxon>Rhodospirillaceae</taxon>
        <taxon>Defluviicoccus</taxon>
    </lineage>
</organism>
<evidence type="ECO:0000313" key="1">
    <source>
        <dbReference type="EMBL" id="QNT68313.1"/>
    </source>
</evidence>
<reference evidence="1 2" key="1">
    <citation type="submission" date="2020-05" db="EMBL/GenBank/DDBJ databases">
        <title>Complete closed genome sequence of Defluviicoccus vanus.</title>
        <authorList>
            <person name="Bessarab I."/>
            <person name="Arumugam K."/>
            <person name="Maszenan A.M."/>
            <person name="Seviour R.J."/>
            <person name="Williams R.B."/>
        </authorList>
    </citation>
    <scope>NUCLEOTIDE SEQUENCE [LARGE SCALE GENOMIC DNA]</scope>
    <source>
        <strain evidence="1 2">Ben 114</strain>
    </source>
</reference>
<dbReference type="Proteomes" id="UP000516369">
    <property type="component" value="Chromosome"/>
</dbReference>
<keyword evidence="2" id="KW-1185">Reference proteome</keyword>
<gene>
    <name evidence="1" type="ORF">HQ394_01740</name>
</gene>
<dbReference type="RefSeq" id="WP_190261757.1">
    <property type="nucleotide sequence ID" value="NZ_CP053923.1"/>
</dbReference>
<name>A0A7H1MXX7_9PROT</name>
<evidence type="ECO:0000313" key="2">
    <source>
        <dbReference type="Proteomes" id="UP000516369"/>
    </source>
</evidence>
<protein>
    <submittedName>
        <fullName evidence="1">Uncharacterized protein</fullName>
    </submittedName>
</protein>
<dbReference type="KEGG" id="dvn:HQ394_01740"/>
<dbReference type="EMBL" id="CP053923">
    <property type="protein sequence ID" value="QNT68313.1"/>
    <property type="molecule type" value="Genomic_DNA"/>
</dbReference>
<sequence>MIVVIAASLGLAGCGASVAGKNMSGIWFNEPFIGGWSEQEVADKHCAQYGLHAVYAGELLRGNAYSSPVRAYDCQ</sequence>